<dbReference type="AlphaFoldDB" id="A0A8R7JXZ3"/>
<dbReference type="Gramene" id="TuG1812G0100000432.01.T01">
    <property type="protein sequence ID" value="TuG1812G0100000432.01.T01"/>
    <property type="gene ID" value="TuG1812G0100000432.01"/>
</dbReference>
<keyword evidence="2" id="KW-1185">Reference proteome</keyword>
<dbReference type="SUPFAM" id="SSF54001">
    <property type="entry name" value="Cysteine proteinases"/>
    <property type="match status" value="1"/>
</dbReference>
<dbReference type="InterPro" id="IPR038765">
    <property type="entry name" value="Papain-like_cys_pep_sf"/>
</dbReference>
<sequence>MTIQEEVMTKVAFVMLCTAVFFCPREIRTSIPLDAYEMVKDPSILHKMNWGEYIVAEIFDGAKKVQNSLITGKRRFHVYGCIIFLQILYFDTVDTRFIRVDQTSTPSVSYYTGVCIKALIEDDTILVNGKNLYGSMSAKASDQAINGQQRQLEGTTGQCKAWIIDRIEEYRTSMEEGTRDFYAAGATSADFTVHTVREHEAKMIQKAVKHRIELVAYMKGKGYYEHVEKLNCRLEEMSSMIAGLHFSMANCFDAVGDRTLQNNMSIDEGQFSMTGKRSSTGVNGRYLLLRPGSTSGFALSDLNNPSYRNEHDLLVQEREEAKKFEESRLSFDKHDHLDEDIVYVPDNARKRAHVVSSGSDEDSDEFELELLKKHIINEKCGTSPFDIGAKYPTFGTGSSELAYQNLIDCSRTIKSRIWVELTRPTKIKLDGNTIFELLKPGGRMNYVGFDMFCRISREYESRWCLSGDNSRWRHFLHPMFAGSILHTTNPWFKKPINDLVVGEHIGYDVESCKMLFAPYQENDKSWVLYIFDHIEKKLHVLDPALT</sequence>
<evidence type="ECO:0000313" key="1">
    <source>
        <dbReference type="EnsemblPlants" id="TuG1812G0100000432.01.T01"/>
    </source>
</evidence>
<dbReference type="PANTHER" id="PTHR34835">
    <property type="entry name" value="OS07G0283600 PROTEIN-RELATED"/>
    <property type="match status" value="1"/>
</dbReference>
<organism evidence="1 2">
    <name type="scientific">Triticum urartu</name>
    <name type="common">Red wild einkorn</name>
    <name type="synonym">Crithodium urartu</name>
    <dbReference type="NCBI Taxonomy" id="4572"/>
    <lineage>
        <taxon>Eukaryota</taxon>
        <taxon>Viridiplantae</taxon>
        <taxon>Streptophyta</taxon>
        <taxon>Embryophyta</taxon>
        <taxon>Tracheophyta</taxon>
        <taxon>Spermatophyta</taxon>
        <taxon>Magnoliopsida</taxon>
        <taxon>Liliopsida</taxon>
        <taxon>Poales</taxon>
        <taxon>Poaceae</taxon>
        <taxon>BOP clade</taxon>
        <taxon>Pooideae</taxon>
        <taxon>Triticodae</taxon>
        <taxon>Triticeae</taxon>
        <taxon>Triticinae</taxon>
        <taxon>Triticum</taxon>
    </lineage>
</organism>
<accession>A0A8R7JXZ3</accession>
<protein>
    <submittedName>
        <fullName evidence="1">Uncharacterized protein</fullName>
    </submittedName>
</protein>
<reference evidence="1" key="3">
    <citation type="submission" date="2022-06" db="UniProtKB">
        <authorList>
            <consortium name="EnsemblPlants"/>
        </authorList>
    </citation>
    <scope>IDENTIFICATION</scope>
</reference>
<name>A0A8R7JXZ3_TRIUA</name>
<reference evidence="1" key="2">
    <citation type="submission" date="2018-03" db="EMBL/GenBank/DDBJ databases">
        <title>The Triticum urartu genome reveals the dynamic nature of wheat genome evolution.</title>
        <authorList>
            <person name="Ling H."/>
            <person name="Ma B."/>
            <person name="Shi X."/>
            <person name="Liu H."/>
            <person name="Dong L."/>
            <person name="Sun H."/>
            <person name="Cao Y."/>
            <person name="Gao Q."/>
            <person name="Zheng S."/>
            <person name="Li Y."/>
            <person name="Yu Y."/>
            <person name="Du H."/>
            <person name="Qi M."/>
            <person name="Li Y."/>
            <person name="Yu H."/>
            <person name="Cui Y."/>
            <person name="Wang N."/>
            <person name="Chen C."/>
            <person name="Wu H."/>
            <person name="Zhao Y."/>
            <person name="Zhang J."/>
            <person name="Li Y."/>
            <person name="Zhou W."/>
            <person name="Zhang B."/>
            <person name="Hu W."/>
            <person name="Eijk M."/>
            <person name="Tang J."/>
            <person name="Witsenboer H."/>
            <person name="Zhao S."/>
            <person name="Li Z."/>
            <person name="Zhang A."/>
            <person name="Wang D."/>
            <person name="Liang C."/>
        </authorList>
    </citation>
    <scope>NUCLEOTIDE SEQUENCE [LARGE SCALE GENOMIC DNA]</scope>
    <source>
        <strain evidence="1">cv. G1812</strain>
    </source>
</reference>
<reference evidence="2" key="1">
    <citation type="journal article" date="2013" name="Nature">
        <title>Draft genome of the wheat A-genome progenitor Triticum urartu.</title>
        <authorList>
            <person name="Ling H.Q."/>
            <person name="Zhao S."/>
            <person name="Liu D."/>
            <person name="Wang J."/>
            <person name="Sun H."/>
            <person name="Zhang C."/>
            <person name="Fan H."/>
            <person name="Li D."/>
            <person name="Dong L."/>
            <person name="Tao Y."/>
            <person name="Gao C."/>
            <person name="Wu H."/>
            <person name="Li Y."/>
            <person name="Cui Y."/>
            <person name="Guo X."/>
            <person name="Zheng S."/>
            <person name="Wang B."/>
            <person name="Yu K."/>
            <person name="Liang Q."/>
            <person name="Yang W."/>
            <person name="Lou X."/>
            <person name="Chen J."/>
            <person name="Feng M."/>
            <person name="Jian J."/>
            <person name="Zhang X."/>
            <person name="Luo G."/>
            <person name="Jiang Y."/>
            <person name="Liu J."/>
            <person name="Wang Z."/>
            <person name="Sha Y."/>
            <person name="Zhang B."/>
            <person name="Wu H."/>
            <person name="Tang D."/>
            <person name="Shen Q."/>
            <person name="Xue P."/>
            <person name="Zou S."/>
            <person name="Wang X."/>
            <person name="Liu X."/>
            <person name="Wang F."/>
            <person name="Yang Y."/>
            <person name="An X."/>
            <person name="Dong Z."/>
            <person name="Zhang K."/>
            <person name="Zhang X."/>
            <person name="Luo M.C."/>
            <person name="Dvorak J."/>
            <person name="Tong Y."/>
            <person name="Wang J."/>
            <person name="Yang H."/>
            <person name="Li Z."/>
            <person name="Wang D."/>
            <person name="Zhang A."/>
            <person name="Wang J."/>
        </authorList>
    </citation>
    <scope>NUCLEOTIDE SEQUENCE</scope>
    <source>
        <strain evidence="2">cv. G1812</strain>
    </source>
</reference>
<dbReference type="Proteomes" id="UP000015106">
    <property type="component" value="Chromosome 1"/>
</dbReference>
<evidence type="ECO:0000313" key="2">
    <source>
        <dbReference type="Proteomes" id="UP000015106"/>
    </source>
</evidence>
<proteinExistence type="predicted"/>
<dbReference type="EnsemblPlants" id="TuG1812G0100000432.01.T01">
    <property type="protein sequence ID" value="TuG1812G0100000432.01.T01"/>
    <property type="gene ID" value="TuG1812G0100000432.01"/>
</dbReference>
<dbReference type="PANTHER" id="PTHR34835:SF88">
    <property type="entry name" value="FRIGIDA-LIKE PROTEIN"/>
    <property type="match status" value="1"/>
</dbReference>